<evidence type="ECO:0000313" key="9">
    <source>
        <dbReference type="EMBL" id="MFC4030623.1"/>
    </source>
</evidence>
<name>A0ABV8HF50_9ACTN</name>
<feature type="compositionally biased region" description="Low complexity" evidence="7">
    <location>
        <begin position="14"/>
        <end position="55"/>
    </location>
</feature>
<dbReference type="PRINTS" id="PR00727">
    <property type="entry name" value="LEADERPTASE"/>
</dbReference>
<feature type="domain" description="Peptidase S26" evidence="8">
    <location>
        <begin position="74"/>
        <end position="243"/>
    </location>
</feature>
<keyword evidence="10" id="KW-1185">Reference proteome</keyword>
<feature type="compositionally biased region" description="Basic and acidic residues" evidence="7">
    <location>
        <begin position="210"/>
        <end position="222"/>
    </location>
</feature>
<dbReference type="PANTHER" id="PTHR43390">
    <property type="entry name" value="SIGNAL PEPTIDASE I"/>
    <property type="match status" value="1"/>
</dbReference>
<dbReference type="InterPro" id="IPR019758">
    <property type="entry name" value="Pept_S26A_signal_pept_1_CS"/>
</dbReference>
<dbReference type="InterPro" id="IPR019533">
    <property type="entry name" value="Peptidase_S26"/>
</dbReference>
<dbReference type="GO" id="GO:0009003">
    <property type="term" value="F:signal peptidase activity"/>
    <property type="evidence" value="ECO:0007669"/>
    <property type="project" value="UniProtKB-EC"/>
</dbReference>
<dbReference type="PANTHER" id="PTHR43390:SF1">
    <property type="entry name" value="CHLOROPLAST PROCESSING PEPTIDASE"/>
    <property type="match status" value="1"/>
</dbReference>
<comment type="subcellular location">
    <subcellularLocation>
        <location evidence="2">Cell membrane</location>
        <topology evidence="2">Single-pass type II membrane protein</topology>
    </subcellularLocation>
    <subcellularLocation>
        <location evidence="6">Membrane</location>
        <topology evidence="6">Single-pass type II membrane protein</topology>
    </subcellularLocation>
</comment>
<feature type="region of interest" description="Disordered" evidence="7">
    <location>
        <begin position="1"/>
        <end position="55"/>
    </location>
</feature>
<dbReference type="InterPro" id="IPR000223">
    <property type="entry name" value="Pept_S26A_signal_pept_1"/>
</dbReference>
<dbReference type="RefSeq" id="WP_386426167.1">
    <property type="nucleotide sequence ID" value="NZ_JBHSBB010000005.1"/>
</dbReference>
<dbReference type="Proteomes" id="UP001595765">
    <property type="component" value="Unassembled WGS sequence"/>
</dbReference>
<keyword evidence="6" id="KW-0472">Membrane</keyword>
<evidence type="ECO:0000256" key="4">
    <source>
        <dbReference type="ARBA" id="ARBA00013208"/>
    </source>
</evidence>
<dbReference type="InterPro" id="IPR036286">
    <property type="entry name" value="LexA/Signal_pep-like_sf"/>
</dbReference>
<dbReference type="EC" id="3.4.21.89" evidence="4 6"/>
<comment type="similarity">
    <text evidence="3 6">Belongs to the peptidase S26 family.</text>
</comment>
<dbReference type="SUPFAM" id="SSF51306">
    <property type="entry name" value="LexA/Signal peptidase"/>
    <property type="match status" value="1"/>
</dbReference>
<evidence type="ECO:0000259" key="8">
    <source>
        <dbReference type="Pfam" id="PF10502"/>
    </source>
</evidence>
<sequence>MDSEAVVPERDRSPGSASSAAGERSRSVVSGDVSTAVSPAESPAESGAGAGAGTDALSGAGPAGSAAARWWAEWRRTLLLAAGCVAVLLLVGHFVVEPFQVPSTSMEGTLRVGDRVLVDKLAYRFGGSPRRGDVIVFDGNGSFQQTGGTDYVKRVIGVGGDRVTCCDDLGRITVNGVALDETYLHPGDVPSQVPFDIEVPEGRLWVMGDHRDDSADSRDHLGDPGGGTVPVDRVIGRAEWIAWPVGHWTRLGRPATFAAVPAPPAGRHG</sequence>
<accession>A0ABV8HF50</accession>
<protein>
    <recommendedName>
        <fullName evidence="4 6">Signal peptidase I</fullName>
        <ecNumber evidence="4 6">3.4.21.89</ecNumber>
    </recommendedName>
</protein>
<evidence type="ECO:0000256" key="3">
    <source>
        <dbReference type="ARBA" id="ARBA00009370"/>
    </source>
</evidence>
<organism evidence="9 10">
    <name type="scientific">Streptomyces polygonati</name>
    <dbReference type="NCBI Taxonomy" id="1617087"/>
    <lineage>
        <taxon>Bacteria</taxon>
        <taxon>Bacillati</taxon>
        <taxon>Actinomycetota</taxon>
        <taxon>Actinomycetes</taxon>
        <taxon>Kitasatosporales</taxon>
        <taxon>Streptomycetaceae</taxon>
        <taxon>Streptomyces</taxon>
    </lineage>
</organism>
<dbReference type="Gene3D" id="2.10.109.10">
    <property type="entry name" value="Umud Fragment, subunit A"/>
    <property type="match status" value="1"/>
</dbReference>
<feature type="region of interest" description="Disordered" evidence="7">
    <location>
        <begin position="210"/>
        <end position="229"/>
    </location>
</feature>
<evidence type="ECO:0000256" key="7">
    <source>
        <dbReference type="SAM" id="MobiDB-lite"/>
    </source>
</evidence>
<evidence type="ECO:0000256" key="5">
    <source>
        <dbReference type="ARBA" id="ARBA00022801"/>
    </source>
</evidence>
<evidence type="ECO:0000256" key="6">
    <source>
        <dbReference type="RuleBase" id="RU362042"/>
    </source>
</evidence>
<keyword evidence="5 6" id="KW-0378">Hydrolase</keyword>
<dbReference type="PROSITE" id="PS00761">
    <property type="entry name" value="SPASE_I_3"/>
    <property type="match status" value="1"/>
</dbReference>
<comment type="catalytic activity">
    <reaction evidence="1 6">
        <text>Cleavage of hydrophobic, N-terminal signal or leader sequences from secreted and periplasmic proteins.</text>
        <dbReference type="EC" id="3.4.21.89"/>
    </reaction>
</comment>
<dbReference type="CDD" id="cd06530">
    <property type="entry name" value="S26_SPase_I"/>
    <property type="match status" value="1"/>
</dbReference>
<dbReference type="NCBIfam" id="TIGR02227">
    <property type="entry name" value="sigpep_I_bact"/>
    <property type="match status" value="1"/>
</dbReference>
<keyword evidence="6" id="KW-0812">Transmembrane</keyword>
<feature type="transmembrane region" description="Helical" evidence="6">
    <location>
        <begin position="78"/>
        <end position="96"/>
    </location>
</feature>
<keyword evidence="6" id="KW-0645">Protease</keyword>
<dbReference type="Pfam" id="PF10502">
    <property type="entry name" value="Peptidase_S26"/>
    <property type="match status" value="1"/>
</dbReference>
<proteinExistence type="inferred from homology"/>
<keyword evidence="6" id="KW-1133">Transmembrane helix</keyword>
<evidence type="ECO:0000256" key="2">
    <source>
        <dbReference type="ARBA" id="ARBA00004401"/>
    </source>
</evidence>
<dbReference type="EMBL" id="JBHSBB010000005">
    <property type="protein sequence ID" value="MFC4030623.1"/>
    <property type="molecule type" value="Genomic_DNA"/>
</dbReference>
<gene>
    <name evidence="9" type="primary">lepB</name>
    <name evidence="9" type="ORF">ACFO3J_03965</name>
</gene>
<evidence type="ECO:0000256" key="1">
    <source>
        <dbReference type="ARBA" id="ARBA00000677"/>
    </source>
</evidence>
<reference evidence="10" key="1">
    <citation type="journal article" date="2019" name="Int. J. Syst. Evol. Microbiol.">
        <title>The Global Catalogue of Microorganisms (GCM) 10K type strain sequencing project: providing services to taxonomists for standard genome sequencing and annotation.</title>
        <authorList>
            <consortium name="The Broad Institute Genomics Platform"/>
            <consortium name="The Broad Institute Genome Sequencing Center for Infectious Disease"/>
            <person name="Wu L."/>
            <person name="Ma J."/>
        </authorList>
    </citation>
    <scope>NUCLEOTIDE SEQUENCE [LARGE SCALE GENOMIC DNA]</scope>
    <source>
        <strain evidence="10">CGMCC 4.7237</strain>
    </source>
</reference>
<evidence type="ECO:0000313" key="10">
    <source>
        <dbReference type="Proteomes" id="UP001595765"/>
    </source>
</evidence>
<comment type="caution">
    <text evidence="9">The sequence shown here is derived from an EMBL/GenBank/DDBJ whole genome shotgun (WGS) entry which is preliminary data.</text>
</comment>